<accession>A0A8X8C8E7</accession>
<sequence length="381" mass="42714">MKIKPKTKSNIYQMRQNLIDSNKPSYQQFSAFEDESIKIIQAVKDACRVQMESEAIQMATGGPIAEFERFLHLSSPVINFPSLSCCQTCLDDRLVGASLCRHKIPNIPLGCIWNWYEEHGNYGLEVRAEECENSNSGGFDHFSFHGYFVPFLSAVQLSKNHSSQPINNKNSAPDHEISDTYKASVSSENSNVGHLPIFSLLIPQPRTTAVAQSVDLTCSDGAELRFEYFESEQPQQRRPLYEKIQELARGDASSRYKMYSVACAEVDYASKDACIVSPVVGLRSYNAQVCMCTHSIYALDPNVLCVVNEQGECWFQLRHSVNQAAGTPISNPSVILKERLRTLGETASLIARSVVNKGNQTSINRHPDYEFFLSRGRYSLP</sequence>
<proteinExistence type="predicted"/>
<dbReference type="Proteomes" id="UP000886885">
    <property type="component" value="Chromosome 17A"/>
</dbReference>
<dbReference type="PANTHER" id="PTHR32010">
    <property type="entry name" value="PHOTOSYSTEM II STABILITY/ASSEMBLY FACTOR HCF136, CHLOROPLASTIC"/>
    <property type="match status" value="1"/>
</dbReference>
<dbReference type="InterPro" id="IPR008507">
    <property type="entry name" value="DUF789"/>
</dbReference>
<evidence type="ECO:0000256" key="1">
    <source>
        <dbReference type="SAM" id="MobiDB-lite"/>
    </source>
</evidence>
<dbReference type="AlphaFoldDB" id="A0A8X8C8E7"/>
<protein>
    <submittedName>
        <fullName evidence="2">Uncharacterized protein</fullName>
    </submittedName>
</protein>
<reference evidence="2" key="1">
    <citation type="journal article" date="2020" name="bioRxiv">
        <title>Hybrid origin of Populus tomentosa Carr. identified through genome sequencing and phylogenomic analysis.</title>
        <authorList>
            <person name="An X."/>
            <person name="Gao K."/>
            <person name="Chen Z."/>
            <person name="Li J."/>
            <person name="Yang X."/>
            <person name="Yang X."/>
            <person name="Zhou J."/>
            <person name="Guo T."/>
            <person name="Zhao T."/>
            <person name="Huang S."/>
            <person name="Miao D."/>
            <person name="Khan W.U."/>
            <person name="Rao P."/>
            <person name="Ye M."/>
            <person name="Lei B."/>
            <person name="Liao W."/>
            <person name="Wang J."/>
            <person name="Ji L."/>
            <person name="Li Y."/>
            <person name="Guo B."/>
            <person name="Mustafa N.S."/>
            <person name="Li S."/>
            <person name="Yun Q."/>
            <person name="Keller S.R."/>
            <person name="Mao J."/>
            <person name="Zhang R."/>
            <person name="Strauss S.H."/>
        </authorList>
    </citation>
    <scope>NUCLEOTIDE SEQUENCE</scope>
    <source>
        <strain evidence="2">GM15</strain>
        <tissue evidence="2">Leaf</tissue>
    </source>
</reference>
<dbReference type="PANTHER" id="PTHR32010:SF18">
    <property type="entry name" value="DUF789 FAMILY PROTEIN"/>
    <property type="match status" value="1"/>
</dbReference>
<evidence type="ECO:0000313" key="2">
    <source>
        <dbReference type="EMBL" id="KAG6743424.1"/>
    </source>
</evidence>
<evidence type="ECO:0000313" key="3">
    <source>
        <dbReference type="Proteomes" id="UP000886885"/>
    </source>
</evidence>
<comment type="caution">
    <text evidence="2">The sequence shown here is derived from an EMBL/GenBank/DDBJ whole genome shotgun (WGS) entry which is preliminary data.</text>
</comment>
<gene>
    <name evidence="2" type="ORF">POTOM_054378</name>
</gene>
<keyword evidence="3" id="KW-1185">Reference proteome</keyword>
<dbReference type="Pfam" id="PF05623">
    <property type="entry name" value="DUF789"/>
    <property type="match status" value="1"/>
</dbReference>
<organism evidence="2 3">
    <name type="scientific">Populus tomentosa</name>
    <name type="common">Chinese white poplar</name>
    <dbReference type="NCBI Taxonomy" id="118781"/>
    <lineage>
        <taxon>Eukaryota</taxon>
        <taxon>Viridiplantae</taxon>
        <taxon>Streptophyta</taxon>
        <taxon>Embryophyta</taxon>
        <taxon>Tracheophyta</taxon>
        <taxon>Spermatophyta</taxon>
        <taxon>Magnoliopsida</taxon>
        <taxon>eudicotyledons</taxon>
        <taxon>Gunneridae</taxon>
        <taxon>Pentapetalae</taxon>
        <taxon>rosids</taxon>
        <taxon>fabids</taxon>
        <taxon>Malpighiales</taxon>
        <taxon>Salicaceae</taxon>
        <taxon>Saliceae</taxon>
        <taxon>Populus</taxon>
    </lineage>
</organism>
<dbReference type="OrthoDB" id="1920576at2759"/>
<name>A0A8X8C8E7_POPTO</name>
<dbReference type="EMBL" id="JAAWWB010000033">
    <property type="protein sequence ID" value="KAG6743424.1"/>
    <property type="molecule type" value="Genomic_DNA"/>
</dbReference>
<feature type="compositionally biased region" description="Polar residues" evidence="1">
    <location>
        <begin position="162"/>
        <end position="171"/>
    </location>
</feature>
<feature type="region of interest" description="Disordered" evidence="1">
    <location>
        <begin position="162"/>
        <end position="183"/>
    </location>
</feature>